<comment type="caution">
    <text evidence="1">The sequence shown here is derived from an EMBL/GenBank/DDBJ whole genome shotgun (WGS) entry which is preliminary data.</text>
</comment>
<organism evidence="1 2">
    <name type="scientific">Acetobacterium wieringae</name>
    <dbReference type="NCBI Taxonomy" id="52694"/>
    <lineage>
        <taxon>Bacteria</taxon>
        <taxon>Bacillati</taxon>
        <taxon>Bacillota</taxon>
        <taxon>Clostridia</taxon>
        <taxon>Eubacteriales</taxon>
        <taxon>Eubacteriaceae</taxon>
        <taxon>Acetobacterium</taxon>
    </lineage>
</organism>
<dbReference type="Proteomes" id="UP000322619">
    <property type="component" value="Unassembled WGS sequence"/>
</dbReference>
<sequence length="129" mass="14943">MKNLQFLIEGKPSICYNNHGSIPGSQRTQSCRKGSLGPFSFCRLMTLYRATPRHSSESINGHFSWSKTLHMPFDISFLVFIFKNTLSYDLYLFEKDEIIEKENILMLSENSAKEIGGYDLAIRYNIKFE</sequence>
<proteinExistence type="predicted"/>
<protein>
    <submittedName>
        <fullName evidence="1">Uncharacterized protein</fullName>
    </submittedName>
</protein>
<evidence type="ECO:0000313" key="1">
    <source>
        <dbReference type="EMBL" id="TYC85384.1"/>
    </source>
</evidence>
<dbReference type="AlphaFoldDB" id="A0A5D0WMP0"/>
<dbReference type="EMBL" id="VSLA01000017">
    <property type="protein sequence ID" value="TYC85384.1"/>
    <property type="molecule type" value="Genomic_DNA"/>
</dbReference>
<evidence type="ECO:0000313" key="2">
    <source>
        <dbReference type="Proteomes" id="UP000322619"/>
    </source>
</evidence>
<reference evidence="1 2" key="1">
    <citation type="submission" date="2019-08" db="EMBL/GenBank/DDBJ databases">
        <title>Isolation and enrichment of carboxydotrophic bacteria from anaerobic sludge for the production of bio-based chemicals from syngas.</title>
        <authorList>
            <person name="Antares A.L."/>
            <person name="Moreira J."/>
            <person name="Diender M."/>
            <person name="Parshina S.N."/>
            <person name="Stams A.J.M."/>
            <person name="Alves M."/>
            <person name="Alves J.I."/>
            <person name="Sousa D.Z."/>
        </authorList>
    </citation>
    <scope>NUCLEOTIDE SEQUENCE [LARGE SCALE GENOMIC DNA]</scope>
    <source>
        <strain evidence="1 2">JM</strain>
    </source>
</reference>
<gene>
    <name evidence="1" type="ORF">FXB42_09535</name>
</gene>
<accession>A0A5D0WMP0</accession>
<name>A0A5D0WMP0_9FIRM</name>